<dbReference type="EMBL" id="BAABHV010000001">
    <property type="protein sequence ID" value="GAA5045655.1"/>
    <property type="molecule type" value="Genomic_DNA"/>
</dbReference>
<dbReference type="PANTHER" id="PTHR28208:SF3">
    <property type="entry name" value="PHOSPHATIDATE PHOSPHATASE APP1"/>
    <property type="match status" value="1"/>
</dbReference>
<keyword evidence="3" id="KW-1185">Reference proteome</keyword>
<accession>A0ABP9JWU6</accession>
<comment type="caution">
    <text evidence="2">The sequence shown here is derived from an EMBL/GenBank/DDBJ whole genome shotgun (WGS) entry which is preliminary data.</text>
</comment>
<sequence>MPLFPTRPLRIQPYFGHRSRSRLVLSARALRVKEANFDRQSTLGAIGTMLGQFISHEVAGVAVTLVVHGKDGPILSQEMESDEEGFVHFDVPLEPEWDLPEHPAWEVVHLHWNAPDGVQEVEAHVLAPGCDGRLAVISDIDDTIIETGITGGIGSVARNWDRVFAQMPGQRTVVPGAATFYSELGGAGDSGKADKPSEALVATRRPFFYVSSSPWNLFTYLVAFQQMRGLPLGPIKLRDWGFNRQTFGKSSHGSHKVEAIAGILAMYPDMQFALIGDDTQGDLPAFANAAKAFPGQIAAVFMRTVSTEALSAKEQDAIDAIRAAQIPLWMGEDYETGLEFLAANGFTPSGETQQIVKTVDRVDDDAADAEGQASG</sequence>
<reference evidence="3" key="1">
    <citation type="journal article" date="2019" name="Int. J. Syst. Evol. Microbiol.">
        <title>The Global Catalogue of Microorganisms (GCM) 10K type strain sequencing project: providing services to taxonomists for standard genome sequencing and annotation.</title>
        <authorList>
            <consortium name="The Broad Institute Genomics Platform"/>
            <consortium name="The Broad Institute Genome Sequencing Center for Infectious Disease"/>
            <person name="Wu L."/>
            <person name="Ma J."/>
        </authorList>
    </citation>
    <scope>NUCLEOTIDE SEQUENCE [LARGE SCALE GENOMIC DNA]</scope>
    <source>
        <strain evidence="3">JCM 18014</strain>
    </source>
</reference>
<dbReference type="Proteomes" id="UP001500518">
    <property type="component" value="Unassembled WGS sequence"/>
</dbReference>
<gene>
    <name evidence="2" type="ORF">GCM10023208_00350</name>
</gene>
<evidence type="ECO:0000313" key="3">
    <source>
        <dbReference type="Proteomes" id="UP001500518"/>
    </source>
</evidence>
<dbReference type="InterPro" id="IPR019236">
    <property type="entry name" value="APP1_cat"/>
</dbReference>
<evidence type="ECO:0000259" key="1">
    <source>
        <dbReference type="Pfam" id="PF09949"/>
    </source>
</evidence>
<organism evidence="2 3">
    <name type="scientific">Erythrobacter westpacificensis</name>
    <dbReference type="NCBI Taxonomy" id="1055231"/>
    <lineage>
        <taxon>Bacteria</taxon>
        <taxon>Pseudomonadati</taxon>
        <taxon>Pseudomonadota</taxon>
        <taxon>Alphaproteobacteria</taxon>
        <taxon>Sphingomonadales</taxon>
        <taxon>Erythrobacteraceae</taxon>
        <taxon>Erythrobacter/Porphyrobacter group</taxon>
        <taxon>Erythrobacter</taxon>
    </lineage>
</organism>
<dbReference type="RefSeq" id="WP_346031126.1">
    <property type="nucleotide sequence ID" value="NZ_BAABHV010000001.1"/>
</dbReference>
<proteinExistence type="predicted"/>
<feature type="domain" description="Phosphatidate phosphatase APP1 catalytic" evidence="1">
    <location>
        <begin position="135"/>
        <end position="303"/>
    </location>
</feature>
<protein>
    <submittedName>
        <fullName evidence="2">DUF2183 domain-containing protein</fullName>
    </submittedName>
</protein>
<dbReference type="InterPro" id="IPR052935">
    <property type="entry name" value="Mg2+_PAP"/>
</dbReference>
<dbReference type="PANTHER" id="PTHR28208">
    <property type="entry name" value="PHOSPHATIDATE PHOSPHATASE APP1"/>
    <property type="match status" value="1"/>
</dbReference>
<evidence type="ECO:0000313" key="2">
    <source>
        <dbReference type="EMBL" id="GAA5045655.1"/>
    </source>
</evidence>
<name>A0ABP9JWU6_9SPHN</name>
<dbReference type="Pfam" id="PF09949">
    <property type="entry name" value="APP1_cat"/>
    <property type="match status" value="1"/>
</dbReference>